<keyword evidence="1" id="KW-0732">Signal</keyword>
<reference evidence="2 3" key="1">
    <citation type="submission" date="2019-12" db="EMBL/GenBank/DDBJ databases">
        <authorList>
            <person name="Dong K."/>
        </authorList>
    </citation>
    <scope>NUCLEOTIDE SEQUENCE [LARGE SCALE GENOMIC DNA]</scope>
    <source>
        <strain evidence="2 3">JCM 31225</strain>
    </source>
</reference>
<organism evidence="2 3">
    <name type="scientific">Sphingobacterium humi</name>
    <dbReference type="NCBI Taxonomy" id="1796905"/>
    <lineage>
        <taxon>Bacteria</taxon>
        <taxon>Pseudomonadati</taxon>
        <taxon>Bacteroidota</taxon>
        <taxon>Sphingobacteriia</taxon>
        <taxon>Sphingobacteriales</taxon>
        <taxon>Sphingobacteriaceae</taxon>
        <taxon>Sphingobacterium</taxon>
    </lineage>
</organism>
<sequence>MKTIILSTLMLFLCTGLLAQKKTEYQLTPAFPVTVDGDLSEWRNKLTPVDADSSWSFAVSQDADFFYIAIQVKDKMLQQDAARHGFIVNINTEGKKKEGAQLFYPIPDSESIRALSRDDNLAHMNIREELIKRSRGYGLKGFAHIVDGLLSFENTYDVKAFAKLNEQDQLLYEAMIPIKAIGFKRNQEKFALQLAINNRFAQLQKAMRKAPPQRVGIYGMQPQTSLKNPYKVKTEVWMQGQLNKN</sequence>
<dbReference type="Proteomes" id="UP000435036">
    <property type="component" value="Unassembled WGS sequence"/>
</dbReference>
<comment type="caution">
    <text evidence="2">The sequence shown here is derived from an EMBL/GenBank/DDBJ whole genome shotgun (WGS) entry which is preliminary data.</text>
</comment>
<proteinExistence type="predicted"/>
<evidence type="ECO:0000313" key="2">
    <source>
        <dbReference type="EMBL" id="MVZ63563.1"/>
    </source>
</evidence>
<accession>A0A6N8L1F2</accession>
<feature type="chain" id="PRO_5026807133" description="DUF5117 domain-containing protein" evidence="1">
    <location>
        <begin position="20"/>
        <end position="245"/>
    </location>
</feature>
<protein>
    <recommendedName>
        <fullName evidence="4">DUF5117 domain-containing protein</fullName>
    </recommendedName>
</protein>
<feature type="signal peptide" evidence="1">
    <location>
        <begin position="1"/>
        <end position="19"/>
    </location>
</feature>
<gene>
    <name evidence="2" type="ORF">GQF63_16165</name>
</gene>
<evidence type="ECO:0000313" key="3">
    <source>
        <dbReference type="Proteomes" id="UP000435036"/>
    </source>
</evidence>
<dbReference type="Gene3D" id="2.60.40.1190">
    <property type="match status" value="1"/>
</dbReference>
<dbReference type="RefSeq" id="WP_160370283.1">
    <property type="nucleotide sequence ID" value="NZ_WSQA01000014.1"/>
</dbReference>
<evidence type="ECO:0000256" key="1">
    <source>
        <dbReference type="SAM" id="SignalP"/>
    </source>
</evidence>
<dbReference type="SUPFAM" id="SSF49344">
    <property type="entry name" value="CBD9-like"/>
    <property type="match status" value="1"/>
</dbReference>
<keyword evidence="3" id="KW-1185">Reference proteome</keyword>
<dbReference type="OrthoDB" id="792194at2"/>
<name>A0A6N8L1F2_9SPHI</name>
<dbReference type="EMBL" id="WSQA01000014">
    <property type="protein sequence ID" value="MVZ63563.1"/>
    <property type="molecule type" value="Genomic_DNA"/>
</dbReference>
<dbReference type="AlphaFoldDB" id="A0A6N8L1F2"/>
<evidence type="ECO:0008006" key="4">
    <source>
        <dbReference type="Google" id="ProtNLM"/>
    </source>
</evidence>